<feature type="region of interest" description="Disordered" evidence="1">
    <location>
        <begin position="48"/>
        <end position="113"/>
    </location>
</feature>
<name>G3IK31_CRIGR</name>
<proteinExistence type="predicted"/>
<dbReference type="EMBL" id="JH003478">
    <property type="protein sequence ID" value="EGW11248.1"/>
    <property type="molecule type" value="Genomic_DNA"/>
</dbReference>
<accession>G3IK31</accession>
<organism evidence="2 3">
    <name type="scientific">Cricetulus griseus</name>
    <name type="common">Chinese hamster</name>
    <name type="synonym">Cricetulus barabensis griseus</name>
    <dbReference type="NCBI Taxonomy" id="10029"/>
    <lineage>
        <taxon>Eukaryota</taxon>
        <taxon>Metazoa</taxon>
        <taxon>Chordata</taxon>
        <taxon>Craniata</taxon>
        <taxon>Vertebrata</taxon>
        <taxon>Euteleostomi</taxon>
        <taxon>Mammalia</taxon>
        <taxon>Eutheria</taxon>
        <taxon>Euarchontoglires</taxon>
        <taxon>Glires</taxon>
        <taxon>Rodentia</taxon>
        <taxon>Myomorpha</taxon>
        <taxon>Muroidea</taxon>
        <taxon>Cricetidae</taxon>
        <taxon>Cricetinae</taxon>
        <taxon>Cricetulus</taxon>
    </lineage>
</organism>
<gene>
    <name evidence="2" type="ORF">I79_024223</name>
</gene>
<evidence type="ECO:0000313" key="3">
    <source>
        <dbReference type="Proteomes" id="UP000001075"/>
    </source>
</evidence>
<feature type="compositionally biased region" description="Pro residues" evidence="1">
    <location>
        <begin position="51"/>
        <end position="61"/>
    </location>
</feature>
<dbReference type="AlphaFoldDB" id="G3IK31"/>
<dbReference type="InParanoid" id="G3IK31"/>
<protein>
    <submittedName>
        <fullName evidence="2">Uncharacterized protein</fullName>
    </submittedName>
</protein>
<evidence type="ECO:0000256" key="1">
    <source>
        <dbReference type="SAM" id="MobiDB-lite"/>
    </source>
</evidence>
<sequence length="113" mass="12277">MRVADGLLSGAGELFYCTLPLPHPPHHPTGNSLARLSPGGTAAWVSHRPLPRLPPPAPVPCTPSKGPFREQTFHLHPQNGPLVSPGLYGKSFYKRTKRPPGKGFREEETAVQK</sequence>
<dbReference type="Proteomes" id="UP000001075">
    <property type="component" value="Unassembled WGS sequence"/>
</dbReference>
<reference evidence="3" key="1">
    <citation type="journal article" date="2011" name="Nat. Biotechnol.">
        <title>The genomic sequence of the Chinese hamster ovary (CHO)-K1 cell line.</title>
        <authorList>
            <person name="Xu X."/>
            <person name="Nagarajan H."/>
            <person name="Lewis N.E."/>
            <person name="Pan S."/>
            <person name="Cai Z."/>
            <person name="Liu X."/>
            <person name="Chen W."/>
            <person name="Xie M."/>
            <person name="Wang W."/>
            <person name="Hammond S."/>
            <person name="Andersen M.R."/>
            <person name="Neff N."/>
            <person name="Passarelli B."/>
            <person name="Koh W."/>
            <person name="Fan H.C."/>
            <person name="Wang J."/>
            <person name="Gui Y."/>
            <person name="Lee K.H."/>
            <person name="Betenbaugh M.J."/>
            <person name="Quake S.R."/>
            <person name="Famili I."/>
            <person name="Palsson B.O."/>
            <person name="Wang J."/>
        </authorList>
    </citation>
    <scope>NUCLEOTIDE SEQUENCE [LARGE SCALE GENOMIC DNA]</scope>
    <source>
        <strain evidence="3">CHO K1 cell line</strain>
    </source>
</reference>
<feature type="compositionally biased region" description="Basic and acidic residues" evidence="1">
    <location>
        <begin position="103"/>
        <end position="113"/>
    </location>
</feature>
<evidence type="ECO:0000313" key="2">
    <source>
        <dbReference type="EMBL" id="EGW11248.1"/>
    </source>
</evidence>